<dbReference type="FunFam" id="1.10.630.10:FF:000004">
    <property type="entry name" value="cytochrome P450 2D15 isoform X1"/>
    <property type="match status" value="1"/>
</dbReference>
<dbReference type="GO" id="GO:0046872">
    <property type="term" value="F:metal ion binding"/>
    <property type="evidence" value="ECO:0007669"/>
    <property type="project" value="UniProtKB-KW"/>
</dbReference>
<dbReference type="SUPFAM" id="SSF48264">
    <property type="entry name" value="Cytochrome P450"/>
    <property type="match status" value="1"/>
</dbReference>
<keyword evidence="8 11" id="KW-0503">Monooxygenase</keyword>
<feature type="binding site" description="axial binding residue" evidence="10">
    <location>
        <position position="444"/>
    </location>
    <ligand>
        <name>heme</name>
        <dbReference type="ChEBI" id="CHEBI:30413"/>
    </ligand>
    <ligandPart>
        <name>Fe</name>
        <dbReference type="ChEBI" id="CHEBI:18248"/>
    </ligandPart>
</feature>
<comment type="subcellular location">
    <subcellularLocation>
        <location evidence="2">Membrane</location>
    </subcellularLocation>
</comment>
<keyword evidence="13" id="KW-1185">Reference proteome</keyword>
<evidence type="ECO:0000256" key="11">
    <source>
        <dbReference type="RuleBase" id="RU000461"/>
    </source>
</evidence>
<protein>
    <recommendedName>
        <fullName evidence="14">Cytochrome P450</fullName>
    </recommendedName>
</protein>
<keyword evidence="7 10" id="KW-0408">Iron</keyword>
<evidence type="ECO:0000256" key="8">
    <source>
        <dbReference type="ARBA" id="ARBA00023033"/>
    </source>
</evidence>
<organism evidence="12 13">
    <name type="scientific">Coilia grayii</name>
    <name type="common">Gray's grenadier anchovy</name>
    <dbReference type="NCBI Taxonomy" id="363190"/>
    <lineage>
        <taxon>Eukaryota</taxon>
        <taxon>Metazoa</taxon>
        <taxon>Chordata</taxon>
        <taxon>Craniata</taxon>
        <taxon>Vertebrata</taxon>
        <taxon>Euteleostomi</taxon>
        <taxon>Actinopterygii</taxon>
        <taxon>Neopterygii</taxon>
        <taxon>Teleostei</taxon>
        <taxon>Clupei</taxon>
        <taxon>Clupeiformes</taxon>
        <taxon>Clupeoidei</taxon>
        <taxon>Engraulidae</taxon>
        <taxon>Coilinae</taxon>
        <taxon>Coilia</taxon>
    </lineage>
</organism>
<evidence type="ECO:0000256" key="6">
    <source>
        <dbReference type="ARBA" id="ARBA00023002"/>
    </source>
</evidence>
<evidence type="ECO:0000256" key="9">
    <source>
        <dbReference type="ARBA" id="ARBA00023136"/>
    </source>
</evidence>
<comment type="similarity">
    <text evidence="3 11">Belongs to the cytochrome P450 family.</text>
</comment>
<evidence type="ECO:0000256" key="7">
    <source>
        <dbReference type="ARBA" id="ARBA00023004"/>
    </source>
</evidence>
<evidence type="ECO:0008006" key="14">
    <source>
        <dbReference type="Google" id="ProtNLM"/>
    </source>
</evidence>
<evidence type="ECO:0000313" key="12">
    <source>
        <dbReference type="EMBL" id="KAL2090176.1"/>
    </source>
</evidence>
<evidence type="ECO:0000256" key="4">
    <source>
        <dbReference type="ARBA" id="ARBA00022617"/>
    </source>
</evidence>
<keyword evidence="9" id="KW-0472">Membrane</keyword>
<dbReference type="EMBL" id="JBHFQA010000012">
    <property type="protein sequence ID" value="KAL2090176.1"/>
    <property type="molecule type" value="Genomic_DNA"/>
</dbReference>
<keyword evidence="6 11" id="KW-0560">Oxidoreductase</keyword>
<dbReference type="InterPro" id="IPR008069">
    <property type="entry name" value="Cyt_P450_E_grp-I_CYP2D-like"/>
</dbReference>
<comment type="cofactor">
    <cofactor evidence="1 10">
        <name>heme</name>
        <dbReference type="ChEBI" id="CHEBI:30413"/>
    </cofactor>
</comment>
<comment type="caution">
    <text evidence="12">The sequence shown here is derived from an EMBL/GenBank/DDBJ whole genome shotgun (WGS) entry which is preliminary data.</text>
</comment>
<dbReference type="GO" id="GO:0004497">
    <property type="term" value="F:monooxygenase activity"/>
    <property type="evidence" value="ECO:0007669"/>
    <property type="project" value="UniProtKB-KW"/>
</dbReference>
<keyword evidence="5 10" id="KW-0479">Metal-binding</keyword>
<dbReference type="CDD" id="cd11026">
    <property type="entry name" value="CYP2"/>
    <property type="match status" value="1"/>
</dbReference>
<keyword evidence="4 10" id="KW-0349">Heme</keyword>
<evidence type="ECO:0000256" key="3">
    <source>
        <dbReference type="ARBA" id="ARBA00010617"/>
    </source>
</evidence>
<dbReference type="PRINTS" id="PR01686">
    <property type="entry name" value="EP450ICYP2D"/>
</dbReference>
<dbReference type="PANTHER" id="PTHR24300:SF177">
    <property type="entry name" value="CYTOCHROME P450 2J2"/>
    <property type="match status" value="1"/>
</dbReference>
<dbReference type="InterPro" id="IPR001128">
    <property type="entry name" value="Cyt_P450"/>
</dbReference>
<dbReference type="PROSITE" id="PS00086">
    <property type="entry name" value="CYTOCHROME_P450"/>
    <property type="match status" value="1"/>
</dbReference>
<dbReference type="PRINTS" id="PR00385">
    <property type="entry name" value="P450"/>
</dbReference>
<dbReference type="Pfam" id="PF00067">
    <property type="entry name" value="p450"/>
    <property type="match status" value="1"/>
</dbReference>
<dbReference type="Proteomes" id="UP001591681">
    <property type="component" value="Unassembled WGS sequence"/>
</dbReference>
<sequence>MHLSLLMESPDLKTTLFFLVVFLLLVNYLQNRTPSNYPPGPMALPFVGNLFNMDSKQPHIYLTKLAGVYGNIFTLRLGRMQTVFVTGYKMVKETLVVQADNFADRPFSPLNDRVFPGNGGLFFSNGWKWRKHRRFILTTLKNLGLGKKTMENAICEESYYLQREMERQKGDPFDPRVLLTNAVSNIICQLVFGRRYDYADDTFQKILLLMNEAINLEGTVWAQLYEAFPSIMNHLPGPHNDIFSHYHRISDFIREEVERHKDNIDPSNPRDYIDAYLTDMNNGSWDNTEDFDETNLVLNSLDLFAAGTETTSTTLLWALVFLIKYPHVQEWVQAEIDSVVGPSRQPSMADRASMPYTDAVIHEVQRLGNIVPLNGPRMAHKDTTLGGYFIPKGTTVMPILTSVLFDETEWETPQEFNPGHFLDAEGKFRRRDAFMPFSAGKRVCLGEQLARMELFLFFVALFQKFSFSTQDGVELSLGGHVGLTHTPHPFKIFAHLR</sequence>
<name>A0ABD1JTH4_9TELE</name>
<dbReference type="InterPro" id="IPR002401">
    <property type="entry name" value="Cyt_P450_E_grp-I"/>
</dbReference>
<proteinExistence type="inferred from homology"/>
<reference evidence="12 13" key="1">
    <citation type="submission" date="2024-09" db="EMBL/GenBank/DDBJ databases">
        <title>A chromosome-level genome assembly of Gray's grenadier anchovy, Coilia grayii.</title>
        <authorList>
            <person name="Fu Z."/>
        </authorList>
    </citation>
    <scope>NUCLEOTIDE SEQUENCE [LARGE SCALE GENOMIC DNA]</scope>
    <source>
        <strain evidence="12">G4</strain>
        <tissue evidence="12">Muscle</tissue>
    </source>
</reference>
<dbReference type="GO" id="GO:0016020">
    <property type="term" value="C:membrane"/>
    <property type="evidence" value="ECO:0007669"/>
    <property type="project" value="UniProtKB-SubCell"/>
</dbReference>
<gene>
    <name evidence="12" type="ORF">ACEWY4_014864</name>
</gene>
<dbReference type="InterPro" id="IPR050182">
    <property type="entry name" value="Cytochrome_P450_fam2"/>
</dbReference>
<evidence type="ECO:0000313" key="13">
    <source>
        <dbReference type="Proteomes" id="UP001591681"/>
    </source>
</evidence>
<dbReference type="InterPro" id="IPR017972">
    <property type="entry name" value="Cyt_P450_CS"/>
</dbReference>
<dbReference type="InterPro" id="IPR036396">
    <property type="entry name" value="Cyt_P450_sf"/>
</dbReference>
<accession>A0ABD1JTH4</accession>
<evidence type="ECO:0000256" key="1">
    <source>
        <dbReference type="ARBA" id="ARBA00001971"/>
    </source>
</evidence>
<evidence type="ECO:0000256" key="2">
    <source>
        <dbReference type="ARBA" id="ARBA00004370"/>
    </source>
</evidence>
<evidence type="ECO:0000256" key="10">
    <source>
        <dbReference type="PIRSR" id="PIRSR602401-1"/>
    </source>
</evidence>
<evidence type="ECO:0000256" key="5">
    <source>
        <dbReference type="ARBA" id="ARBA00022723"/>
    </source>
</evidence>
<dbReference type="Gene3D" id="1.10.630.10">
    <property type="entry name" value="Cytochrome P450"/>
    <property type="match status" value="1"/>
</dbReference>
<dbReference type="PRINTS" id="PR00463">
    <property type="entry name" value="EP450I"/>
</dbReference>
<dbReference type="AlphaFoldDB" id="A0ABD1JTH4"/>
<dbReference type="PANTHER" id="PTHR24300">
    <property type="entry name" value="CYTOCHROME P450 508A4-RELATED"/>
    <property type="match status" value="1"/>
</dbReference>